<feature type="transmembrane region" description="Helical" evidence="9">
    <location>
        <begin position="118"/>
        <end position="140"/>
    </location>
</feature>
<dbReference type="KEGG" id="mlr:MELLADRAFT_88948"/>
<evidence type="ECO:0000256" key="5">
    <source>
        <dbReference type="ARBA" id="ARBA00022856"/>
    </source>
</evidence>
<dbReference type="InterPro" id="IPR004813">
    <property type="entry name" value="OPT"/>
</dbReference>
<keyword evidence="5" id="KW-0571">Peptide transport</keyword>
<evidence type="ECO:0000256" key="7">
    <source>
        <dbReference type="ARBA" id="ARBA00022989"/>
    </source>
</evidence>
<evidence type="ECO:0000313" key="11">
    <source>
        <dbReference type="Proteomes" id="UP000001072"/>
    </source>
</evidence>
<comment type="similarity">
    <text evidence="2">Belongs to the oligopeptide OPT transporter family.</text>
</comment>
<feature type="transmembrane region" description="Helical" evidence="9">
    <location>
        <begin position="480"/>
        <end position="500"/>
    </location>
</feature>
<accession>F4R6D8</accession>
<keyword evidence="7 9" id="KW-1133">Transmembrane helix</keyword>
<evidence type="ECO:0000256" key="8">
    <source>
        <dbReference type="ARBA" id="ARBA00023136"/>
    </source>
</evidence>
<dbReference type="Proteomes" id="UP000001072">
    <property type="component" value="Unassembled WGS sequence"/>
</dbReference>
<gene>
    <name evidence="10" type="ORF">MELLADRAFT_88948</name>
</gene>
<organism evidence="11">
    <name type="scientific">Melampsora larici-populina (strain 98AG31 / pathotype 3-4-7)</name>
    <name type="common">Poplar leaf rust fungus</name>
    <dbReference type="NCBI Taxonomy" id="747676"/>
    <lineage>
        <taxon>Eukaryota</taxon>
        <taxon>Fungi</taxon>
        <taxon>Dikarya</taxon>
        <taxon>Basidiomycota</taxon>
        <taxon>Pucciniomycotina</taxon>
        <taxon>Pucciniomycetes</taxon>
        <taxon>Pucciniales</taxon>
        <taxon>Melampsoraceae</taxon>
        <taxon>Melampsora</taxon>
    </lineage>
</organism>
<sequence length="752" mass="85050">MWFKLSSKCGTDASMLPTEIRDIMTGDLNYPSGVLLKAARALQPDIPIQDICEIAEATRAELKRADDNSPYPEVRACVDASDDPTMPTMTFRVWIIGAASVAVTAVFNQFFQAREPELYLPATVMQVIAFPLGILMAKIIPTRSFHFGRRSFTLNPGPFNIKEHALITIMLNTSGTPYATSMIAVLRLKRFYNNPTLGSKLGFQISLLVSTQLMGYALAGVTRSFLVYYREMVWWEILPQISIIRALHVKSSRSPVHGWKITPMKFFFACTLKISPDFILPSVFFESLSYFNWTTWIAPDNVKLALITGTVSGLGMNPFPTLDWNIMFDDPIIQPLWTITNTYIGTLCASVIISVIYFKNWLFTSYLPINTSVVFDRHGKRYNASRLLDTMGGFDQNAYEAYSPPFMSASQTLYYAGYFAVYPTVVIESLLHHRKFISEGLSHYWALCKNNFKGDSEQKSAVKPRYVNDIHYRLMQSYPLAPNSWFVVIGVFSIALAIFMNEFYDTKLPIWGLVSSSGSDLTISNVTVRAGADIPVHLNVLAELVGGYIFPGRPLGNMLFKTYTTQTVMQAHSFAADMKLAHYMKLPPRAVFICQTVATVFSMLLAIAGTTRSHSILFAEKVLRSFMAPWDQRAYSLKLGHFIDIVSMGFSVASLSLEIHENTRYYPGLSLANVTPMFALALFFQGYLKRWYLSWYEKYAIVAGSGIPAGIAIFGLVYVIAFKLNGQTYDWYYEWTDFSIGWKYYLSSWVRW</sequence>
<feature type="transmembrane region" description="Helical" evidence="9">
    <location>
        <begin position="590"/>
        <end position="608"/>
    </location>
</feature>
<reference evidence="11" key="1">
    <citation type="journal article" date="2011" name="Proc. Natl. Acad. Sci. U.S.A.">
        <title>Obligate biotrophy features unraveled by the genomic analysis of rust fungi.</title>
        <authorList>
            <person name="Duplessis S."/>
            <person name="Cuomo C.A."/>
            <person name="Lin Y.-C."/>
            <person name="Aerts A."/>
            <person name="Tisserant E."/>
            <person name="Veneault-Fourrey C."/>
            <person name="Joly D.L."/>
            <person name="Hacquard S."/>
            <person name="Amselem J."/>
            <person name="Cantarel B.L."/>
            <person name="Chiu R."/>
            <person name="Coutinho P.M."/>
            <person name="Feau N."/>
            <person name="Field M."/>
            <person name="Frey P."/>
            <person name="Gelhaye E."/>
            <person name="Goldberg J."/>
            <person name="Grabherr M.G."/>
            <person name="Kodira C.D."/>
            <person name="Kohler A."/>
            <person name="Kuees U."/>
            <person name="Lindquist E.A."/>
            <person name="Lucas S.M."/>
            <person name="Mago R."/>
            <person name="Mauceli E."/>
            <person name="Morin E."/>
            <person name="Murat C."/>
            <person name="Pangilinan J.L."/>
            <person name="Park R."/>
            <person name="Pearson M."/>
            <person name="Quesneville H."/>
            <person name="Rouhier N."/>
            <person name="Sakthikumar S."/>
            <person name="Salamov A.A."/>
            <person name="Schmutz J."/>
            <person name="Selles B."/>
            <person name="Shapiro H."/>
            <person name="Tanguay P."/>
            <person name="Tuskan G.A."/>
            <person name="Henrissat B."/>
            <person name="Van de Peer Y."/>
            <person name="Rouze P."/>
            <person name="Ellis J.G."/>
            <person name="Dodds P.N."/>
            <person name="Schein J.E."/>
            <person name="Zhong S."/>
            <person name="Hamelin R.C."/>
            <person name="Grigoriev I.V."/>
            <person name="Szabo L.J."/>
            <person name="Martin F."/>
        </authorList>
    </citation>
    <scope>NUCLEOTIDE SEQUENCE [LARGE SCALE GENOMIC DNA]</scope>
    <source>
        <strain evidence="11">98AG31 / pathotype 3-4-7</strain>
    </source>
</reference>
<dbReference type="eggNOG" id="KOG2262">
    <property type="taxonomic scope" value="Eukaryota"/>
</dbReference>
<keyword evidence="6" id="KW-0653">Protein transport</keyword>
<protein>
    <submittedName>
        <fullName evidence="10">Putative oligopeptide transporter</fullName>
    </submittedName>
</protein>
<feature type="transmembrane region" description="Helical" evidence="9">
    <location>
        <begin position="336"/>
        <end position="358"/>
    </location>
</feature>
<dbReference type="GO" id="GO:0016020">
    <property type="term" value="C:membrane"/>
    <property type="evidence" value="ECO:0007669"/>
    <property type="project" value="UniProtKB-SubCell"/>
</dbReference>
<dbReference type="NCBIfam" id="TIGR00728">
    <property type="entry name" value="OPT_sfam"/>
    <property type="match status" value="1"/>
</dbReference>
<dbReference type="RefSeq" id="XP_007404853.1">
    <property type="nucleotide sequence ID" value="XM_007404791.1"/>
</dbReference>
<feature type="transmembrane region" description="Helical" evidence="9">
    <location>
        <begin position="699"/>
        <end position="721"/>
    </location>
</feature>
<dbReference type="OrthoDB" id="9986677at2759"/>
<evidence type="ECO:0000313" key="10">
    <source>
        <dbReference type="EMBL" id="EGG12478.1"/>
    </source>
</evidence>
<dbReference type="GeneID" id="18935043"/>
<dbReference type="InParanoid" id="F4R6D8"/>
<feature type="transmembrane region" description="Helical" evidence="9">
    <location>
        <begin position="93"/>
        <end position="112"/>
    </location>
</feature>
<dbReference type="AlphaFoldDB" id="F4R6D8"/>
<evidence type="ECO:0000256" key="2">
    <source>
        <dbReference type="ARBA" id="ARBA00008807"/>
    </source>
</evidence>
<dbReference type="Pfam" id="PF03169">
    <property type="entry name" value="OPT"/>
    <property type="match status" value="2"/>
</dbReference>
<dbReference type="EMBL" id="GL883091">
    <property type="protein sequence ID" value="EGG12478.1"/>
    <property type="molecule type" value="Genomic_DNA"/>
</dbReference>
<feature type="transmembrane region" description="Helical" evidence="9">
    <location>
        <begin position="665"/>
        <end position="687"/>
    </location>
</feature>
<dbReference type="GO" id="GO:0035673">
    <property type="term" value="F:oligopeptide transmembrane transporter activity"/>
    <property type="evidence" value="ECO:0007669"/>
    <property type="project" value="InterPro"/>
</dbReference>
<keyword evidence="11" id="KW-1185">Reference proteome</keyword>
<evidence type="ECO:0000256" key="9">
    <source>
        <dbReference type="SAM" id="Phobius"/>
    </source>
</evidence>
<feature type="transmembrane region" description="Helical" evidence="9">
    <location>
        <begin position="639"/>
        <end position="659"/>
    </location>
</feature>
<dbReference type="InterPro" id="IPR004648">
    <property type="entry name" value="Oligpept_transpt"/>
</dbReference>
<proteinExistence type="inferred from homology"/>
<comment type="subcellular location">
    <subcellularLocation>
        <location evidence="1">Membrane</location>
        <topology evidence="1">Multi-pass membrane protein</topology>
    </subcellularLocation>
</comment>
<dbReference type="NCBIfam" id="TIGR00727">
    <property type="entry name" value="ISP4_OPT"/>
    <property type="match status" value="1"/>
</dbReference>
<evidence type="ECO:0000256" key="1">
    <source>
        <dbReference type="ARBA" id="ARBA00004141"/>
    </source>
</evidence>
<dbReference type="VEuPathDB" id="FungiDB:MELLADRAFT_88948"/>
<keyword evidence="8 9" id="KW-0472">Membrane</keyword>
<dbReference type="HOGENOM" id="CLU_004965_1_0_1"/>
<evidence type="ECO:0000256" key="3">
    <source>
        <dbReference type="ARBA" id="ARBA00022448"/>
    </source>
</evidence>
<dbReference type="GO" id="GO:0015031">
    <property type="term" value="P:protein transport"/>
    <property type="evidence" value="ECO:0007669"/>
    <property type="project" value="UniProtKB-KW"/>
</dbReference>
<name>F4R6D8_MELLP</name>
<dbReference type="PANTHER" id="PTHR22601">
    <property type="entry name" value="ISP4 LIKE PROTEIN"/>
    <property type="match status" value="1"/>
</dbReference>
<keyword evidence="4 9" id="KW-0812">Transmembrane</keyword>
<evidence type="ECO:0000256" key="6">
    <source>
        <dbReference type="ARBA" id="ARBA00022927"/>
    </source>
</evidence>
<evidence type="ECO:0000256" key="4">
    <source>
        <dbReference type="ARBA" id="ARBA00022692"/>
    </source>
</evidence>
<keyword evidence="3" id="KW-0813">Transport</keyword>